<proteinExistence type="predicted"/>
<sequence>DTGGSFYYGTSKTALVNSMAADVTDEIRHKLINGLTNGVKYFWQYRSSAPDASIGIRSGIYYGTPAA</sequence>
<name>X1PMR9_9ZZZZ</name>
<accession>X1PMR9</accession>
<dbReference type="AlphaFoldDB" id="X1PMR9"/>
<gene>
    <name evidence="1" type="ORF">S06H3_27044</name>
</gene>
<organism evidence="1">
    <name type="scientific">marine sediment metagenome</name>
    <dbReference type="NCBI Taxonomy" id="412755"/>
    <lineage>
        <taxon>unclassified sequences</taxon>
        <taxon>metagenomes</taxon>
        <taxon>ecological metagenomes</taxon>
    </lineage>
</organism>
<dbReference type="EMBL" id="BARV01015667">
    <property type="protein sequence ID" value="GAI32169.1"/>
    <property type="molecule type" value="Genomic_DNA"/>
</dbReference>
<protein>
    <submittedName>
        <fullName evidence="1">Uncharacterized protein</fullName>
    </submittedName>
</protein>
<reference evidence="1" key="1">
    <citation type="journal article" date="2014" name="Front. Microbiol.">
        <title>High frequency of phylogenetically diverse reductive dehalogenase-homologous genes in deep subseafloor sedimentary metagenomes.</title>
        <authorList>
            <person name="Kawai M."/>
            <person name="Futagami T."/>
            <person name="Toyoda A."/>
            <person name="Takaki Y."/>
            <person name="Nishi S."/>
            <person name="Hori S."/>
            <person name="Arai W."/>
            <person name="Tsubouchi T."/>
            <person name="Morono Y."/>
            <person name="Uchiyama I."/>
            <person name="Ito T."/>
            <person name="Fujiyama A."/>
            <person name="Inagaki F."/>
            <person name="Takami H."/>
        </authorList>
    </citation>
    <scope>NUCLEOTIDE SEQUENCE</scope>
    <source>
        <strain evidence="1">Expedition CK06-06</strain>
    </source>
</reference>
<comment type="caution">
    <text evidence="1">The sequence shown here is derived from an EMBL/GenBank/DDBJ whole genome shotgun (WGS) entry which is preliminary data.</text>
</comment>
<evidence type="ECO:0000313" key="1">
    <source>
        <dbReference type="EMBL" id="GAI32169.1"/>
    </source>
</evidence>
<feature type="non-terminal residue" evidence="1">
    <location>
        <position position="1"/>
    </location>
</feature>